<keyword evidence="6" id="KW-1185">Reference proteome</keyword>
<sequence length="362" mass="39211">MPIVDIHTHVYPPSFISLLRSRTAVPYIRNFPDAPSSSRLIILPGEDDPSTPSTSRGRPIGPEYWDISRKVAFMDAHGIDVSVISLANPWLDFLPAAEAAAAARAVNDDVNALCGTHPGRLFAFGTLPLSGSADEVAAEVARLARLPYMRGVIMGTSGLGKGLDDPALDPIYAALERHRQLVFLHPHYGLPPSVYGPRAAEYGHVLPLALGFPLETTIAVARMVLSGVWDRFQGLEVLLAHSGGTLPFLAGRIESCVAHDAHLMKEGKTKNRRSIWDILKKNIYLDAVIYSEVGLQSALAASGSDRLMFGTDHPFFPPLEAGETEWLSVKTNYSAIKTAFGEDRKSADAVLGDNAVRILRLS</sequence>
<keyword evidence="1 3" id="KW-0210">Decarboxylase</keyword>
<dbReference type="OrthoDB" id="191270at2759"/>
<dbReference type="GO" id="GO:0019748">
    <property type="term" value="P:secondary metabolic process"/>
    <property type="evidence" value="ECO:0007669"/>
    <property type="project" value="TreeGrafter"/>
</dbReference>
<dbReference type="AlphaFoldDB" id="A0A6A6PE57"/>
<reference evidence="5" key="1">
    <citation type="journal article" date="2020" name="Stud. Mycol.">
        <title>101 Dothideomycetes genomes: a test case for predicting lifestyles and emergence of pathogens.</title>
        <authorList>
            <person name="Haridas S."/>
            <person name="Albert R."/>
            <person name="Binder M."/>
            <person name="Bloem J."/>
            <person name="Labutti K."/>
            <person name="Salamov A."/>
            <person name="Andreopoulos B."/>
            <person name="Baker S."/>
            <person name="Barry K."/>
            <person name="Bills G."/>
            <person name="Bluhm B."/>
            <person name="Cannon C."/>
            <person name="Castanera R."/>
            <person name="Culley D."/>
            <person name="Daum C."/>
            <person name="Ezra D."/>
            <person name="Gonzalez J."/>
            <person name="Henrissat B."/>
            <person name="Kuo A."/>
            <person name="Liang C."/>
            <person name="Lipzen A."/>
            <person name="Lutzoni F."/>
            <person name="Magnuson J."/>
            <person name="Mondo S."/>
            <person name="Nolan M."/>
            <person name="Ohm R."/>
            <person name="Pangilinan J."/>
            <person name="Park H.-J."/>
            <person name="Ramirez L."/>
            <person name="Alfaro M."/>
            <person name="Sun H."/>
            <person name="Tritt A."/>
            <person name="Yoshinaga Y."/>
            <person name="Zwiers L.-H."/>
            <person name="Turgeon B."/>
            <person name="Goodwin S."/>
            <person name="Spatafora J."/>
            <person name="Crous P."/>
            <person name="Grigoriev I."/>
        </authorList>
    </citation>
    <scope>NUCLEOTIDE SEQUENCE</scope>
    <source>
        <strain evidence="5">ATCC 16933</strain>
    </source>
</reference>
<dbReference type="GO" id="GO:0016831">
    <property type="term" value="F:carboxy-lyase activity"/>
    <property type="evidence" value="ECO:0007669"/>
    <property type="project" value="UniProtKB-KW"/>
</dbReference>
<dbReference type="PANTHER" id="PTHR21240">
    <property type="entry name" value="2-AMINO-3-CARBOXYLMUCONATE-6-SEMIALDEHYDE DECARBOXYLASE"/>
    <property type="match status" value="1"/>
</dbReference>
<evidence type="ECO:0000256" key="1">
    <source>
        <dbReference type="ARBA" id="ARBA00022793"/>
    </source>
</evidence>
<dbReference type="InterPro" id="IPR032465">
    <property type="entry name" value="ACMSD"/>
</dbReference>
<protein>
    <submittedName>
        <fullName evidence="5">Uracil-5-carboxylate decarboxylase</fullName>
    </submittedName>
</protein>
<dbReference type="GO" id="GO:0005829">
    <property type="term" value="C:cytosol"/>
    <property type="evidence" value="ECO:0007669"/>
    <property type="project" value="TreeGrafter"/>
</dbReference>
<dbReference type="Pfam" id="PF04909">
    <property type="entry name" value="Amidohydro_2"/>
    <property type="match status" value="1"/>
</dbReference>
<name>A0A6A6PE57_9PEZI</name>
<organism evidence="5 6">
    <name type="scientific">Lineolata rhizophorae</name>
    <dbReference type="NCBI Taxonomy" id="578093"/>
    <lineage>
        <taxon>Eukaryota</taxon>
        <taxon>Fungi</taxon>
        <taxon>Dikarya</taxon>
        <taxon>Ascomycota</taxon>
        <taxon>Pezizomycotina</taxon>
        <taxon>Dothideomycetes</taxon>
        <taxon>Dothideomycetes incertae sedis</taxon>
        <taxon>Lineolatales</taxon>
        <taxon>Lineolataceae</taxon>
        <taxon>Lineolata</taxon>
    </lineage>
</organism>
<accession>A0A6A6PE57</accession>
<dbReference type="EMBL" id="MU001670">
    <property type="protein sequence ID" value="KAF2462047.1"/>
    <property type="molecule type" value="Genomic_DNA"/>
</dbReference>
<dbReference type="Proteomes" id="UP000799766">
    <property type="component" value="Unassembled WGS sequence"/>
</dbReference>
<dbReference type="InterPro" id="IPR006680">
    <property type="entry name" value="Amidohydro-rel"/>
</dbReference>
<gene>
    <name evidence="5" type="ORF">BDY21DRAFT_295586</name>
</gene>
<feature type="domain" description="Amidohydrolase-related" evidence="4">
    <location>
        <begin position="4"/>
        <end position="361"/>
    </location>
</feature>
<keyword evidence="2 3" id="KW-0456">Lyase</keyword>
<dbReference type="PANTHER" id="PTHR21240:SF28">
    <property type="entry name" value="ISO-OROTATE DECARBOXYLASE (EUROFUNG)"/>
    <property type="match status" value="1"/>
</dbReference>
<dbReference type="Gene3D" id="3.20.20.140">
    <property type="entry name" value="Metal-dependent hydrolases"/>
    <property type="match status" value="1"/>
</dbReference>
<dbReference type="InterPro" id="IPR032466">
    <property type="entry name" value="Metal_Hydrolase"/>
</dbReference>
<dbReference type="GO" id="GO:0016787">
    <property type="term" value="F:hydrolase activity"/>
    <property type="evidence" value="ECO:0007669"/>
    <property type="project" value="InterPro"/>
</dbReference>
<evidence type="ECO:0000256" key="3">
    <source>
        <dbReference type="RuleBase" id="RU366045"/>
    </source>
</evidence>
<comment type="similarity">
    <text evidence="3">Belongs to the metallo-dependent hydrolases superfamily.</text>
</comment>
<evidence type="ECO:0000256" key="2">
    <source>
        <dbReference type="ARBA" id="ARBA00023239"/>
    </source>
</evidence>
<dbReference type="SUPFAM" id="SSF51556">
    <property type="entry name" value="Metallo-dependent hydrolases"/>
    <property type="match status" value="1"/>
</dbReference>
<evidence type="ECO:0000259" key="4">
    <source>
        <dbReference type="Pfam" id="PF04909"/>
    </source>
</evidence>
<evidence type="ECO:0000313" key="6">
    <source>
        <dbReference type="Proteomes" id="UP000799766"/>
    </source>
</evidence>
<evidence type="ECO:0000313" key="5">
    <source>
        <dbReference type="EMBL" id="KAF2462047.1"/>
    </source>
</evidence>
<dbReference type="FunFam" id="3.20.20.140:FF:000055">
    <property type="entry name" value="Uracil-5-carboxylate decarboxylase"/>
    <property type="match status" value="1"/>
</dbReference>
<proteinExistence type="inferred from homology"/>